<keyword evidence="2" id="KW-1185">Reference proteome</keyword>
<reference evidence="1 2" key="1">
    <citation type="journal article" date="2020" name="Mol. Biol. Evol.">
        <title>Distinct Expression and Methylation Patterns for Genes with Different Fates following a Single Whole-Genome Duplication in Flowering Plants.</title>
        <authorList>
            <person name="Shi T."/>
            <person name="Rahmani R.S."/>
            <person name="Gugger P.F."/>
            <person name="Wang M."/>
            <person name="Li H."/>
            <person name="Zhang Y."/>
            <person name="Li Z."/>
            <person name="Wang Q."/>
            <person name="Van de Peer Y."/>
            <person name="Marchal K."/>
            <person name="Chen J."/>
        </authorList>
    </citation>
    <scope>NUCLEOTIDE SEQUENCE [LARGE SCALE GENOMIC DNA]</scope>
    <source>
        <tissue evidence="1">Leaf</tissue>
    </source>
</reference>
<protein>
    <submittedName>
        <fullName evidence="1">Uncharacterized protein</fullName>
    </submittedName>
</protein>
<sequence>MHVCAYSLPLDGAPSHDQITPIKKFYGGLSGTVKSLPKHLPDFEAIFFSSKRSDSLEKFLGKVKGMGL</sequence>
<name>A0A822Y0U4_NELNU</name>
<evidence type="ECO:0000313" key="2">
    <source>
        <dbReference type="Proteomes" id="UP000607653"/>
    </source>
</evidence>
<dbReference type="EMBL" id="DUZY01000001">
    <property type="protein sequence ID" value="DAD24695.1"/>
    <property type="molecule type" value="Genomic_DNA"/>
</dbReference>
<accession>A0A822Y0U4</accession>
<comment type="caution">
    <text evidence="1">The sequence shown here is derived from an EMBL/GenBank/DDBJ whole genome shotgun (WGS) entry which is preliminary data.</text>
</comment>
<dbReference type="AlphaFoldDB" id="A0A822Y0U4"/>
<evidence type="ECO:0000313" key="1">
    <source>
        <dbReference type="EMBL" id="DAD24695.1"/>
    </source>
</evidence>
<dbReference type="Proteomes" id="UP000607653">
    <property type="component" value="Unassembled WGS sequence"/>
</dbReference>
<organism evidence="1 2">
    <name type="scientific">Nelumbo nucifera</name>
    <name type="common">Sacred lotus</name>
    <dbReference type="NCBI Taxonomy" id="4432"/>
    <lineage>
        <taxon>Eukaryota</taxon>
        <taxon>Viridiplantae</taxon>
        <taxon>Streptophyta</taxon>
        <taxon>Embryophyta</taxon>
        <taxon>Tracheophyta</taxon>
        <taxon>Spermatophyta</taxon>
        <taxon>Magnoliopsida</taxon>
        <taxon>Proteales</taxon>
        <taxon>Nelumbonaceae</taxon>
        <taxon>Nelumbo</taxon>
    </lineage>
</organism>
<proteinExistence type="predicted"/>
<gene>
    <name evidence="1" type="ORF">HUJ06_026159</name>
</gene>